<evidence type="ECO:0000313" key="2">
    <source>
        <dbReference type="Proteomes" id="UP000294200"/>
    </source>
</evidence>
<gene>
    <name evidence="1" type="ORF">BZM27_53035</name>
</gene>
<keyword evidence="2" id="KW-1185">Reference proteome</keyword>
<proteinExistence type="predicted"/>
<reference evidence="1 2" key="1">
    <citation type="submission" date="2017-02" db="EMBL/GenBank/DDBJ databases">
        <title>Paraburkholderia sophoroidis sp. nov. and Paraburkholderia steynii sp. nov. rhizobial symbionts of the fynbos legume Hypocalyptus sophoroides.</title>
        <authorList>
            <person name="Steenkamp E.T."/>
            <person name="Beukes C.W."/>
            <person name="Van Zyl E."/>
            <person name="Avontuur J."/>
            <person name="Chan W.Y."/>
            <person name="Hassen A."/>
            <person name="Palmer M."/>
            <person name="Mthombeni L."/>
            <person name="Phalane F."/>
            <person name="Sereme K."/>
            <person name="Venter S.N."/>
        </authorList>
    </citation>
    <scope>NUCLEOTIDE SEQUENCE [LARGE SCALE GENOMIC DNA]</scope>
    <source>
        <strain evidence="1 2">HC1.1ba</strain>
    </source>
</reference>
<evidence type="ECO:0000313" key="1">
    <source>
        <dbReference type="EMBL" id="TCG02817.1"/>
    </source>
</evidence>
<dbReference type="EMBL" id="MWML01000718">
    <property type="protein sequence ID" value="TCG02817.1"/>
    <property type="molecule type" value="Genomic_DNA"/>
</dbReference>
<protein>
    <submittedName>
        <fullName evidence="1">Uncharacterized protein</fullName>
    </submittedName>
</protein>
<sequence>MGVLDSRGEHHIQLLRSPTRRSFAQVVGDGGQHTNPLSTLMDRLGVSRFKVLLRGASKHALNCADWVLPNSDSKRSCACTQCGCASKILAMPALVTLTNRARRSVTVVSDCDITVAFKRLQIMSDSSAVHCKQFAERQHSKWPALSKKIA</sequence>
<organism evidence="1 2">
    <name type="scientific">Paraburkholderia steynii</name>
    <dbReference type="NCBI Taxonomy" id="1245441"/>
    <lineage>
        <taxon>Bacteria</taxon>
        <taxon>Pseudomonadati</taxon>
        <taxon>Pseudomonadota</taxon>
        <taxon>Betaproteobacteria</taxon>
        <taxon>Burkholderiales</taxon>
        <taxon>Burkholderiaceae</taxon>
        <taxon>Paraburkholderia</taxon>
    </lineage>
</organism>
<comment type="caution">
    <text evidence="1">The sequence shown here is derived from an EMBL/GenBank/DDBJ whole genome shotgun (WGS) entry which is preliminary data.</text>
</comment>
<accession>A0A4R0X7L5</accession>
<name>A0A4R0X7L5_9BURK</name>
<dbReference type="Proteomes" id="UP000294200">
    <property type="component" value="Unassembled WGS sequence"/>
</dbReference>
<dbReference type="AlphaFoldDB" id="A0A4R0X7L5"/>